<dbReference type="HOGENOM" id="CLU_071581_0_0_11"/>
<name>N6X2E1_9ACTO</name>
<dbReference type="GO" id="GO:0005829">
    <property type="term" value="C:cytosol"/>
    <property type="evidence" value="ECO:0007669"/>
    <property type="project" value="TreeGrafter"/>
</dbReference>
<dbReference type="eggNOG" id="COG3022">
    <property type="taxonomic scope" value="Bacteria"/>
</dbReference>
<dbReference type="AlphaFoldDB" id="N6X2E1"/>
<reference evidence="2 3" key="1">
    <citation type="submission" date="2013-03" db="EMBL/GenBank/DDBJ databases">
        <title>Reference genome for the Human Microbiome Project.</title>
        <authorList>
            <person name="Aqrawi P."/>
            <person name="Ayvaz T."/>
            <person name="Bess C."/>
            <person name="Blankenburg K."/>
            <person name="Coyle M."/>
            <person name="Deng J."/>
            <person name="Forbes L."/>
            <person name="Fowler G."/>
            <person name="Francisco L."/>
            <person name="Fu Q."/>
            <person name="Gibbs R."/>
            <person name="Gross S."/>
            <person name="Gubbala S."/>
            <person name="Hale W."/>
            <person name="Hemphill L."/>
            <person name="Highlander S."/>
            <person name="Hirani K."/>
            <person name="Jackson L."/>
            <person name="Jakkamsetti A."/>
            <person name="Javaid M."/>
            <person name="Jayaseelan J.C."/>
            <person name="Jiang H."/>
            <person name="Joshi V."/>
            <person name="Korchina V."/>
            <person name="Kovar C."/>
            <person name="Lara F."/>
            <person name="Lee S."/>
            <person name="Liu Y."/>
            <person name="Mata R."/>
            <person name="Mathew T."/>
            <person name="Munidasa M."/>
            <person name="Muzny D."/>
            <person name="Nazareth L."/>
            <person name="Ngo R."/>
            <person name="Nguyen L."/>
            <person name="Nguyen N."/>
            <person name="Okwuonu G."/>
            <person name="Ongeri F."/>
            <person name="Palculict T."/>
            <person name="Patil S."/>
            <person name="Petrosino J."/>
            <person name="Pham C."/>
            <person name="Pham P."/>
            <person name="Pu L.-L."/>
            <person name="Qin X."/>
            <person name="Qu J."/>
            <person name="Reid J."/>
            <person name="Ross M."/>
            <person name="Ruth R."/>
            <person name="Saada N."/>
            <person name="San Lucas F."/>
            <person name="Santibanez J."/>
            <person name="Shang Y."/>
            <person name="Simmons D."/>
            <person name="Song X.-Z."/>
            <person name="Tang L.-Y."/>
            <person name="Thornton R."/>
            <person name="Warren J."/>
            <person name="Weissenberger G."/>
            <person name="Wilczek-Boney K."/>
            <person name="Worley K."/>
            <person name="Youmans B."/>
            <person name="Zhang J."/>
            <person name="Zhang L."/>
            <person name="Zhao Z."/>
            <person name="Zhou C."/>
            <person name="Zhu D."/>
            <person name="Zhu Y."/>
        </authorList>
    </citation>
    <scope>NUCLEOTIDE SEQUENCE [LARGE SCALE GENOMIC DNA]</scope>
    <source>
        <strain evidence="2 3">F0333</strain>
    </source>
</reference>
<dbReference type="Pfam" id="PF03883">
    <property type="entry name" value="H2O2_YaaD"/>
    <property type="match status" value="1"/>
</dbReference>
<protein>
    <recommendedName>
        <fullName evidence="4">Peroxide stress protein YaaA</fullName>
    </recommendedName>
</protein>
<dbReference type="RefSeq" id="WP_005963994.1">
    <property type="nucleotide sequence ID" value="NZ_CP040505.1"/>
</dbReference>
<evidence type="ECO:0000313" key="3">
    <source>
        <dbReference type="Proteomes" id="UP000013015"/>
    </source>
</evidence>
<comment type="caution">
    <text evidence="2">The sequence shown here is derived from an EMBL/GenBank/DDBJ whole genome shotgun (WGS) entry which is preliminary data.</text>
</comment>
<organism evidence="2 3">
    <name type="scientific">Schaalia cardiffensis F0333</name>
    <dbReference type="NCBI Taxonomy" id="888050"/>
    <lineage>
        <taxon>Bacteria</taxon>
        <taxon>Bacillati</taxon>
        <taxon>Actinomycetota</taxon>
        <taxon>Actinomycetes</taxon>
        <taxon>Actinomycetales</taxon>
        <taxon>Actinomycetaceae</taxon>
        <taxon>Schaalia</taxon>
    </lineage>
</organism>
<dbReference type="PATRIC" id="fig|888050.3.peg.1463"/>
<accession>N6X2E1</accession>
<dbReference type="Proteomes" id="UP000013015">
    <property type="component" value="Unassembled WGS sequence"/>
</dbReference>
<dbReference type="PANTHER" id="PTHR30283:SF4">
    <property type="entry name" value="PEROXIDE STRESS RESISTANCE PROTEIN YAAA"/>
    <property type="match status" value="1"/>
</dbReference>
<gene>
    <name evidence="2" type="ORF">HMPREF9004_1527</name>
</gene>
<dbReference type="PANTHER" id="PTHR30283">
    <property type="entry name" value="PEROXIDE STRESS RESPONSE PROTEIN YAAA"/>
    <property type="match status" value="1"/>
</dbReference>
<evidence type="ECO:0000256" key="1">
    <source>
        <dbReference type="SAM" id="MobiDB-lite"/>
    </source>
</evidence>
<feature type="compositionally biased region" description="Polar residues" evidence="1">
    <location>
        <begin position="9"/>
        <end position="20"/>
    </location>
</feature>
<proteinExistence type="predicted"/>
<evidence type="ECO:0000313" key="2">
    <source>
        <dbReference type="EMBL" id="ENO17617.1"/>
    </source>
</evidence>
<dbReference type="EMBL" id="AQHZ01000024">
    <property type="protein sequence ID" value="ENO17617.1"/>
    <property type="molecule type" value="Genomic_DNA"/>
</dbReference>
<dbReference type="OrthoDB" id="3210767at2"/>
<sequence length="271" mass="29217">MFIWLPPSESKSTPTSGPTLNLKTLTHSSLEPERTRLINALEALGADEQAAKLLGLGPTKAHEARANLHLLHSPCAPARELFTGVLFTALDLPTLNAEQKECAHRSIRIFSGLFGVLSPEDLVPDHRLSIASKLPGFLPLAKYWRPALDEALRAEAEGECVVDARSGGYAAACKAPWAHLISIRAAREREGKRQIISHDAKRWRGLACRELLALGANASPDEVVEALSALAGTISITDAKGRVHQIIDVEILEAKPSRQGGSTRALTLVTD</sequence>
<feature type="region of interest" description="Disordered" evidence="1">
    <location>
        <begin position="1"/>
        <end position="20"/>
    </location>
</feature>
<dbReference type="GO" id="GO:0033194">
    <property type="term" value="P:response to hydroperoxide"/>
    <property type="evidence" value="ECO:0007669"/>
    <property type="project" value="TreeGrafter"/>
</dbReference>
<evidence type="ECO:0008006" key="4">
    <source>
        <dbReference type="Google" id="ProtNLM"/>
    </source>
</evidence>
<keyword evidence="3" id="KW-1185">Reference proteome</keyword>
<dbReference type="InterPro" id="IPR005583">
    <property type="entry name" value="YaaA"/>
</dbReference>